<name>A0ABD2CYV2_VESMC</name>
<organism evidence="1 2">
    <name type="scientific">Vespula maculifrons</name>
    <name type="common">Eastern yellow jacket</name>
    <name type="synonym">Wasp</name>
    <dbReference type="NCBI Taxonomy" id="7453"/>
    <lineage>
        <taxon>Eukaryota</taxon>
        <taxon>Metazoa</taxon>
        <taxon>Ecdysozoa</taxon>
        <taxon>Arthropoda</taxon>
        <taxon>Hexapoda</taxon>
        <taxon>Insecta</taxon>
        <taxon>Pterygota</taxon>
        <taxon>Neoptera</taxon>
        <taxon>Endopterygota</taxon>
        <taxon>Hymenoptera</taxon>
        <taxon>Apocrita</taxon>
        <taxon>Aculeata</taxon>
        <taxon>Vespoidea</taxon>
        <taxon>Vespidae</taxon>
        <taxon>Vespinae</taxon>
        <taxon>Vespula</taxon>
    </lineage>
</organism>
<accession>A0ABD2CYV2</accession>
<comment type="caution">
    <text evidence="1">The sequence shown here is derived from an EMBL/GenBank/DDBJ whole genome shotgun (WGS) entry which is preliminary data.</text>
</comment>
<dbReference type="AlphaFoldDB" id="A0ABD2CYV2"/>
<evidence type="ECO:0000313" key="2">
    <source>
        <dbReference type="Proteomes" id="UP001607303"/>
    </source>
</evidence>
<evidence type="ECO:0000313" key="1">
    <source>
        <dbReference type="EMBL" id="KAL2750312.1"/>
    </source>
</evidence>
<dbReference type="Proteomes" id="UP001607303">
    <property type="component" value="Unassembled WGS sequence"/>
</dbReference>
<gene>
    <name evidence="1" type="ORF">V1477_001443</name>
</gene>
<protein>
    <submittedName>
        <fullName evidence="1">Uncharacterized protein</fullName>
    </submittedName>
</protein>
<sequence length="116" mass="13602">MFNYHVERRNPCIFFERNYNSDIALSNSANSLGSSAILLGSWNFFHLRLVLLRVDVQLFIEIVQSSKINLLYIDKEQKTRKKEEILPTYLRITRSKIIERMTSASEFPSQIAMLDD</sequence>
<proteinExistence type="predicted"/>
<reference evidence="1 2" key="1">
    <citation type="journal article" date="2024" name="Ann. Entomol. Soc. Am.">
        <title>Genomic analyses of the southern and eastern yellowjacket wasps (Hymenoptera: Vespidae) reveal evolutionary signatures of social life.</title>
        <authorList>
            <person name="Catto M.A."/>
            <person name="Caine P.B."/>
            <person name="Orr S.E."/>
            <person name="Hunt B.G."/>
            <person name="Goodisman M.A.D."/>
        </authorList>
    </citation>
    <scope>NUCLEOTIDE SEQUENCE [LARGE SCALE GENOMIC DNA]</scope>
    <source>
        <strain evidence="1">232</strain>
        <tissue evidence="1">Head and thorax</tissue>
    </source>
</reference>
<keyword evidence="2" id="KW-1185">Reference proteome</keyword>
<dbReference type="EMBL" id="JAYRBN010000016">
    <property type="protein sequence ID" value="KAL2750312.1"/>
    <property type="molecule type" value="Genomic_DNA"/>
</dbReference>